<dbReference type="GO" id="GO:0005524">
    <property type="term" value="F:ATP binding"/>
    <property type="evidence" value="ECO:0007669"/>
    <property type="project" value="UniProtKB-KW"/>
</dbReference>
<evidence type="ECO:0000313" key="4">
    <source>
        <dbReference type="EMBL" id="CAG2216310.1"/>
    </source>
</evidence>
<evidence type="ECO:0000256" key="3">
    <source>
        <dbReference type="ARBA" id="ARBA00022840"/>
    </source>
</evidence>
<dbReference type="Proteomes" id="UP000683360">
    <property type="component" value="Unassembled WGS sequence"/>
</dbReference>
<dbReference type="PANTHER" id="PTHR14187:SF5">
    <property type="entry name" value="HEAT SHOCK 70 KDA PROTEIN 12A"/>
    <property type="match status" value="1"/>
</dbReference>
<dbReference type="InterPro" id="IPR043129">
    <property type="entry name" value="ATPase_NBD"/>
</dbReference>
<name>A0A8S3SAL4_MYTED</name>
<gene>
    <name evidence="4" type="ORF">MEDL_30019</name>
</gene>
<proteinExistence type="inferred from homology"/>
<dbReference type="AlphaFoldDB" id="A0A8S3SAL4"/>
<sequence length="435" mass="48360">MICRFYVAAIDFGTTYSGYAFSVSHLKTKLPEVQILSNQAWNAGIRESVSLKTPTCLLLTKEKEIVSFGYEAENRYTDIVMDGEEDEYYYFYRFKMNLHENQSISMGMLIEDVRGQTLPANITLDDDTNWILTVPAIWSDTAKLFMRKGAEMAGIAEDKLTLALEPEAASIYCQTYPPPGSLDIVNTDCQYLVVDLGGGTVDITAHEKLPDGTLKELSKASGNNCGGTSVDKEFIQMMADIFGQQVIDKLKHESPDSYLSLIRCFENVKRTITPNKAGLVNVAIPNIVLDNFCKSEYLKSIEEIVASCPKASNIQLKNDKLRIEAKFTKSLFNPTINGIISLITTVLDENEAQNISHILLVGGFAECALIQEAVKSAFPDRYVIVPEEAGLAVLKGAVLFRYQLNAISSRVTRCTYGVEIVRSFNPLTDEFHRGL</sequence>
<keyword evidence="3" id="KW-0067">ATP-binding</keyword>
<dbReference type="PANTHER" id="PTHR14187">
    <property type="entry name" value="ALPHA KINASE/ELONGATION FACTOR 2 KINASE"/>
    <property type="match status" value="1"/>
</dbReference>
<evidence type="ECO:0000313" key="5">
    <source>
        <dbReference type="Proteomes" id="UP000683360"/>
    </source>
</evidence>
<dbReference type="InterPro" id="IPR013126">
    <property type="entry name" value="Hsp_70_fam"/>
</dbReference>
<comment type="caution">
    <text evidence="4">The sequence shown here is derived from an EMBL/GenBank/DDBJ whole genome shotgun (WGS) entry which is preliminary data.</text>
</comment>
<dbReference type="OrthoDB" id="6059976at2759"/>
<reference evidence="4" key="1">
    <citation type="submission" date="2021-03" db="EMBL/GenBank/DDBJ databases">
        <authorList>
            <person name="Bekaert M."/>
        </authorList>
    </citation>
    <scope>NUCLEOTIDE SEQUENCE</scope>
</reference>
<dbReference type="GO" id="GO:0140662">
    <property type="term" value="F:ATP-dependent protein folding chaperone"/>
    <property type="evidence" value="ECO:0007669"/>
    <property type="project" value="InterPro"/>
</dbReference>
<dbReference type="Gene3D" id="3.30.420.40">
    <property type="match status" value="2"/>
</dbReference>
<dbReference type="SUPFAM" id="SSF53067">
    <property type="entry name" value="Actin-like ATPase domain"/>
    <property type="match status" value="2"/>
</dbReference>
<keyword evidence="2" id="KW-0547">Nucleotide-binding</keyword>
<evidence type="ECO:0000256" key="2">
    <source>
        <dbReference type="ARBA" id="ARBA00022741"/>
    </source>
</evidence>
<keyword evidence="5" id="KW-1185">Reference proteome</keyword>
<dbReference type="EMBL" id="CAJPWZ010001478">
    <property type="protein sequence ID" value="CAG2216310.1"/>
    <property type="molecule type" value="Genomic_DNA"/>
</dbReference>
<evidence type="ECO:0000256" key="1">
    <source>
        <dbReference type="ARBA" id="ARBA00007381"/>
    </source>
</evidence>
<dbReference type="CDD" id="cd10229">
    <property type="entry name" value="ASKHA_NBD_HSP70_HSPA12"/>
    <property type="match status" value="1"/>
</dbReference>
<accession>A0A8S3SAL4</accession>
<dbReference type="Pfam" id="PF00012">
    <property type="entry name" value="HSP70"/>
    <property type="match status" value="1"/>
</dbReference>
<protein>
    <submittedName>
        <fullName evidence="4">Uncharacterized protein</fullName>
    </submittedName>
</protein>
<comment type="similarity">
    <text evidence="1">Belongs to the heat shock protein 70 family.</text>
</comment>
<organism evidence="4 5">
    <name type="scientific">Mytilus edulis</name>
    <name type="common">Blue mussel</name>
    <dbReference type="NCBI Taxonomy" id="6550"/>
    <lineage>
        <taxon>Eukaryota</taxon>
        <taxon>Metazoa</taxon>
        <taxon>Spiralia</taxon>
        <taxon>Lophotrochozoa</taxon>
        <taxon>Mollusca</taxon>
        <taxon>Bivalvia</taxon>
        <taxon>Autobranchia</taxon>
        <taxon>Pteriomorphia</taxon>
        <taxon>Mytilida</taxon>
        <taxon>Mytiloidea</taxon>
        <taxon>Mytilidae</taxon>
        <taxon>Mytilinae</taxon>
        <taxon>Mytilus</taxon>
    </lineage>
</organism>